<dbReference type="RefSeq" id="WP_015416237.1">
    <property type="nucleotide sequence ID" value="NC_020409.1"/>
</dbReference>
<dbReference type="STRING" id="1322246.BN4_20133"/>
<sequence>MDALQKKLMLTDEQVEVVRPILEEAHRKQAEIMGVPDESHREASKAQREKMEDLEWETYKKLAEHLSDEQMELYSKLLEEESKRHEGKQPPEGGRGPGGPGGRGPM</sequence>
<feature type="compositionally biased region" description="Gly residues" evidence="1">
    <location>
        <begin position="93"/>
        <end position="106"/>
    </location>
</feature>
<dbReference type="Proteomes" id="UP000011724">
    <property type="component" value="Chromosome"/>
</dbReference>
<dbReference type="KEGG" id="dpi:BN4_20133"/>
<proteinExistence type="predicted"/>
<accession>M1WN65</accession>
<dbReference type="AlphaFoldDB" id="M1WN65"/>
<dbReference type="EMBL" id="FO203427">
    <property type="protein sequence ID" value="CCH50195.1"/>
    <property type="molecule type" value="Genomic_DNA"/>
</dbReference>
<keyword evidence="3" id="KW-1185">Reference proteome</keyword>
<protein>
    <submittedName>
        <fullName evidence="2">Uncharacterized protein</fullName>
    </submittedName>
</protein>
<dbReference type="eggNOG" id="ENOG5032D8C">
    <property type="taxonomic scope" value="Bacteria"/>
</dbReference>
<name>M1WN65_PSEP2</name>
<evidence type="ECO:0000313" key="2">
    <source>
        <dbReference type="EMBL" id="CCH50195.1"/>
    </source>
</evidence>
<organism evidence="2 3">
    <name type="scientific">Pseudodesulfovibrio piezophilus (strain DSM 21447 / JCM 15486 / C1TLV30)</name>
    <name type="common">Desulfovibrio piezophilus</name>
    <dbReference type="NCBI Taxonomy" id="1322246"/>
    <lineage>
        <taxon>Bacteria</taxon>
        <taxon>Pseudomonadati</taxon>
        <taxon>Thermodesulfobacteriota</taxon>
        <taxon>Desulfovibrionia</taxon>
        <taxon>Desulfovibrionales</taxon>
        <taxon>Desulfovibrionaceae</taxon>
    </lineage>
</organism>
<evidence type="ECO:0000313" key="3">
    <source>
        <dbReference type="Proteomes" id="UP000011724"/>
    </source>
</evidence>
<reference evidence="3" key="2">
    <citation type="journal article" date="2013" name="Stand. Genomic Sci.">
        <title>Complete genome sequence of Desulfocapsa sulfexigens, a marine deltaproteobacterium specialized in disproportionating inorganic sulfur compounds.</title>
        <authorList>
            <person name="Finster K.W."/>
            <person name="Kjeldsen K.U."/>
            <person name="Kube M."/>
            <person name="Reinhardt R."/>
            <person name="Mussmann M."/>
            <person name="Amann R."/>
            <person name="Schreiber L."/>
        </authorList>
    </citation>
    <scope>NUCLEOTIDE SEQUENCE [LARGE SCALE GENOMIC DNA]</scope>
    <source>
        <strain evidence="3">DSM 10523 / SB164P1</strain>
    </source>
</reference>
<feature type="compositionally biased region" description="Basic and acidic residues" evidence="1">
    <location>
        <begin position="37"/>
        <end position="52"/>
    </location>
</feature>
<dbReference type="HOGENOM" id="CLU_2218852_0_0_7"/>
<feature type="compositionally biased region" description="Basic and acidic residues" evidence="1">
    <location>
        <begin position="77"/>
        <end position="89"/>
    </location>
</feature>
<evidence type="ECO:0000256" key="1">
    <source>
        <dbReference type="SAM" id="MobiDB-lite"/>
    </source>
</evidence>
<gene>
    <name evidence="2" type="ordered locus">BN4_20133</name>
</gene>
<dbReference type="PATRIC" id="fig|879567.3.peg.3190"/>
<feature type="region of interest" description="Disordered" evidence="1">
    <location>
        <begin position="32"/>
        <end position="52"/>
    </location>
</feature>
<reference evidence="2 3" key="1">
    <citation type="journal article" date="2013" name="PLoS ONE">
        <title>The first genomic and proteomic characterization of a deep-sea sulfate reducer: insights into the piezophilic lifestyle of Desulfovibrio piezophilus.</title>
        <authorList>
            <person name="Pradel N."/>
            <person name="Ji B."/>
            <person name="Gimenez G."/>
            <person name="Talla E."/>
            <person name="Lenoble P."/>
            <person name="Garel M."/>
            <person name="Tamburini C."/>
            <person name="Fourquet P."/>
            <person name="Lebrun R."/>
            <person name="Bertin P."/>
            <person name="Denis Y."/>
            <person name="Pophillat M."/>
            <person name="Barbe V."/>
            <person name="Ollivier B."/>
            <person name="Dolla A."/>
        </authorList>
    </citation>
    <scope>NUCLEOTIDE SEQUENCE [LARGE SCALE GENOMIC DNA]</scope>
    <source>
        <strain evidence="3">DSM 10523 / SB164P1</strain>
    </source>
</reference>
<feature type="region of interest" description="Disordered" evidence="1">
    <location>
        <begin position="72"/>
        <end position="106"/>
    </location>
</feature>